<keyword evidence="3" id="KW-1185">Reference proteome</keyword>
<evidence type="ECO:0000256" key="1">
    <source>
        <dbReference type="SAM" id="MobiDB-lite"/>
    </source>
</evidence>
<evidence type="ECO:0000313" key="3">
    <source>
        <dbReference type="Proteomes" id="UP000824120"/>
    </source>
</evidence>
<proteinExistence type="predicted"/>
<dbReference type="AlphaFoldDB" id="A0A9J5XFA9"/>
<name>A0A9J5XFA9_SOLCO</name>
<sequence length="68" mass="7927">MTRKDGAVGNDEVQNQMVAQESDLRRRGFDPTIIYEYHANTPGHSTENCWTLKRVIEKLIEDKVMRYA</sequence>
<gene>
    <name evidence="2" type="ORF">H5410_046358</name>
</gene>
<dbReference type="OrthoDB" id="1301501at2759"/>
<dbReference type="EMBL" id="JACXVP010000009">
    <property type="protein sequence ID" value="KAG5585924.1"/>
    <property type="molecule type" value="Genomic_DNA"/>
</dbReference>
<comment type="caution">
    <text evidence="2">The sequence shown here is derived from an EMBL/GenBank/DDBJ whole genome shotgun (WGS) entry which is preliminary data.</text>
</comment>
<evidence type="ECO:0000313" key="2">
    <source>
        <dbReference type="EMBL" id="KAG5585924.1"/>
    </source>
</evidence>
<organism evidence="2 3">
    <name type="scientific">Solanum commersonii</name>
    <name type="common">Commerson's wild potato</name>
    <name type="synonym">Commerson's nightshade</name>
    <dbReference type="NCBI Taxonomy" id="4109"/>
    <lineage>
        <taxon>Eukaryota</taxon>
        <taxon>Viridiplantae</taxon>
        <taxon>Streptophyta</taxon>
        <taxon>Embryophyta</taxon>
        <taxon>Tracheophyta</taxon>
        <taxon>Spermatophyta</taxon>
        <taxon>Magnoliopsida</taxon>
        <taxon>eudicotyledons</taxon>
        <taxon>Gunneridae</taxon>
        <taxon>Pentapetalae</taxon>
        <taxon>asterids</taxon>
        <taxon>lamiids</taxon>
        <taxon>Solanales</taxon>
        <taxon>Solanaceae</taxon>
        <taxon>Solanoideae</taxon>
        <taxon>Solaneae</taxon>
        <taxon>Solanum</taxon>
    </lineage>
</organism>
<protein>
    <submittedName>
        <fullName evidence="2">Uncharacterized protein</fullName>
    </submittedName>
</protein>
<dbReference type="Proteomes" id="UP000824120">
    <property type="component" value="Chromosome 9"/>
</dbReference>
<accession>A0A9J5XFA9</accession>
<reference evidence="2 3" key="1">
    <citation type="submission" date="2020-09" db="EMBL/GenBank/DDBJ databases">
        <title>De no assembly of potato wild relative species, Solanum commersonii.</title>
        <authorList>
            <person name="Cho K."/>
        </authorList>
    </citation>
    <scope>NUCLEOTIDE SEQUENCE [LARGE SCALE GENOMIC DNA]</scope>
    <source>
        <strain evidence="2">LZ3.2</strain>
        <tissue evidence="2">Leaf</tissue>
    </source>
</reference>
<feature type="region of interest" description="Disordered" evidence="1">
    <location>
        <begin position="1"/>
        <end position="22"/>
    </location>
</feature>